<dbReference type="InterPro" id="IPR014016">
    <property type="entry name" value="UvrD-like_ATP-bd"/>
</dbReference>
<name>A0ABT8QXS6_9BACT</name>
<feature type="domain" description="UvrD-like helicase ATP-binding" evidence="11">
    <location>
        <begin position="3"/>
        <end position="299"/>
    </location>
</feature>
<dbReference type="Proteomes" id="UP001168528">
    <property type="component" value="Unassembled WGS sequence"/>
</dbReference>
<evidence type="ECO:0000313" key="12">
    <source>
        <dbReference type="EMBL" id="MDO1444646.1"/>
    </source>
</evidence>
<proteinExistence type="inferred from homology"/>
<reference evidence="12" key="1">
    <citation type="submission" date="2023-07" db="EMBL/GenBank/DDBJ databases">
        <title>The genome sequence of Rhodocytophaga aerolata KACC 12507.</title>
        <authorList>
            <person name="Zhang X."/>
        </authorList>
    </citation>
    <scope>NUCLEOTIDE SEQUENCE</scope>
    <source>
        <strain evidence="12">KACC 12507</strain>
    </source>
</reference>
<evidence type="ECO:0000256" key="5">
    <source>
        <dbReference type="ARBA" id="ARBA00022840"/>
    </source>
</evidence>
<comment type="similarity">
    <text evidence="1">Belongs to the helicase family. UvrD subfamily.</text>
</comment>
<dbReference type="EC" id="5.6.2.4" evidence="8"/>
<dbReference type="Gene3D" id="3.40.50.300">
    <property type="entry name" value="P-loop containing nucleotide triphosphate hydrolases"/>
    <property type="match status" value="2"/>
</dbReference>
<dbReference type="GO" id="GO:0004386">
    <property type="term" value="F:helicase activity"/>
    <property type="evidence" value="ECO:0007669"/>
    <property type="project" value="UniProtKB-KW"/>
</dbReference>
<keyword evidence="6" id="KW-0413">Isomerase</keyword>
<sequence length="588" mass="68479">MIDINSLPNVSQLQSIESHFRVFAGPGSGKTKWLIEHLHRLLKESKRLGLTKKIACITYTSVAADEIQSRLKGDKNRVDVSTIHSFLYFNVIKPFAHLIEKDKNGDPLFNIAELNGHQENIPHSDKIRRWQKTLEELNNKSYNHFNYPDNALKIRKTLAKIDYFLNEGKIEVGFRNGNKAGVPRENGVLWEYKKKYWSEGILHHEDVLFFTWYILTKSPRVVEFIRSKYPYLFIDEFQDTTSLQTWFVYKLAQKETKVGVIGDVAQSIYKFAGAKLPDFENFLLPGMNSYKLEYNYRSTPNIVHFLNRLRTDIRQIPFQTTSQEPVRILVGTIHAAIQWLEKSQYLDTVILTQKNRDVELIKQAHSSTDMSLLHQFYADESDPKRAQLVHQVLAGSNYYKKKNRKEALNSVIRPLKKSCSKLPKLTLRREAIMILGNLENETIQSLTLFDYYNNIYQYFDKKYQIKIGAKFKGGKGEKFYQKNTVRTLQSCIAVDTRSEEKIRTIHSSKGTEFTNVLVHLSTNIQFMNYVIDCSTRLSNPSDEARMFYVAFSRAKQRLFINIPIGSEQLKQNLLQNWQLEYIDLSTDC</sequence>
<evidence type="ECO:0000256" key="8">
    <source>
        <dbReference type="ARBA" id="ARBA00034808"/>
    </source>
</evidence>
<comment type="catalytic activity">
    <reaction evidence="7">
        <text>Couples ATP hydrolysis with the unwinding of duplex DNA by translocating in the 3'-5' direction.</text>
        <dbReference type="EC" id="5.6.2.4"/>
    </reaction>
</comment>
<dbReference type="PANTHER" id="PTHR11070:SF3">
    <property type="entry name" value="DNA 3'-5' HELICASE"/>
    <property type="match status" value="1"/>
</dbReference>
<evidence type="ECO:0000256" key="9">
    <source>
        <dbReference type="ARBA" id="ARBA00048988"/>
    </source>
</evidence>
<dbReference type="PANTHER" id="PTHR11070">
    <property type="entry name" value="UVRD / RECB / PCRA DNA HELICASE FAMILY MEMBER"/>
    <property type="match status" value="1"/>
</dbReference>
<evidence type="ECO:0000313" key="13">
    <source>
        <dbReference type="Proteomes" id="UP001168528"/>
    </source>
</evidence>
<dbReference type="SUPFAM" id="SSF52540">
    <property type="entry name" value="P-loop containing nucleoside triphosphate hydrolases"/>
    <property type="match status" value="1"/>
</dbReference>
<dbReference type="Pfam" id="PF13361">
    <property type="entry name" value="UvrD_C"/>
    <property type="match status" value="1"/>
</dbReference>
<comment type="caution">
    <text evidence="12">The sequence shown here is derived from an EMBL/GenBank/DDBJ whole genome shotgun (WGS) entry which is preliminary data.</text>
</comment>
<dbReference type="GO" id="GO:0016787">
    <property type="term" value="F:hydrolase activity"/>
    <property type="evidence" value="ECO:0007669"/>
    <property type="project" value="UniProtKB-KW"/>
</dbReference>
<evidence type="ECO:0000256" key="4">
    <source>
        <dbReference type="ARBA" id="ARBA00022806"/>
    </source>
</evidence>
<gene>
    <name evidence="12" type="ORF">Q0590_00210</name>
</gene>
<dbReference type="PROSITE" id="PS51198">
    <property type="entry name" value="UVRD_HELICASE_ATP_BIND"/>
    <property type="match status" value="1"/>
</dbReference>
<dbReference type="InterPro" id="IPR014017">
    <property type="entry name" value="DNA_helicase_UvrD-like_C"/>
</dbReference>
<evidence type="ECO:0000256" key="7">
    <source>
        <dbReference type="ARBA" id="ARBA00034617"/>
    </source>
</evidence>
<evidence type="ECO:0000256" key="6">
    <source>
        <dbReference type="ARBA" id="ARBA00023235"/>
    </source>
</evidence>
<keyword evidence="3 10" id="KW-0378">Hydrolase</keyword>
<keyword evidence="2 10" id="KW-0547">Nucleotide-binding</keyword>
<evidence type="ECO:0000256" key="3">
    <source>
        <dbReference type="ARBA" id="ARBA00022801"/>
    </source>
</evidence>
<comment type="catalytic activity">
    <reaction evidence="9">
        <text>ATP + H2O = ADP + phosphate + H(+)</text>
        <dbReference type="Rhea" id="RHEA:13065"/>
        <dbReference type="ChEBI" id="CHEBI:15377"/>
        <dbReference type="ChEBI" id="CHEBI:15378"/>
        <dbReference type="ChEBI" id="CHEBI:30616"/>
        <dbReference type="ChEBI" id="CHEBI:43474"/>
        <dbReference type="ChEBI" id="CHEBI:456216"/>
        <dbReference type="EC" id="5.6.2.4"/>
    </reaction>
</comment>
<evidence type="ECO:0000256" key="1">
    <source>
        <dbReference type="ARBA" id="ARBA00009922"/>
    </source>
</evidence>
<dbReference type="InterPro" id="IPR013986">
    <property type="entry name" value="DExx_box_DNA_helicase_dom_sf"/>
</dbReference>
<dbReference type="Pfam" id="PF00580">
    <property type="entry name" value="UvrD-helicase"/>
    <property type="match status" value="1"/>
</dbReference>
<feature type="binding site" evidence="10">
    <location>
        <begin position="24"/>
        <end position="31"/>
    </location>
    <ligand>
        <name>ATP</name>
        <dbReference type="ChEBI" id="CHEBI:30616"/>
    </ligand>
</feature>
<dbReference type="InterPro" id="IPR000212">
    <property type="entry name" value="DNA_helicase_UvrD/REP"/>
</dbReference>
<evidence type="ECO:0000259" key="11">
    <source>
        <dbReference type="PROSITE" id="PS51198"/>
    </source>
</evidence>
<evidence type="ECO:0000256" key="2">
    <source>
        <dbReference type="ARBA" id="ARBA00022741"/>
    </source>
</evidence>
<dbReference type="Gene3D" id="1.10.10.160">
    <property type="match status" value="1"/>
</dbReference>
<evidence type="ECO:0000256" key="10">
    <source>
        <dbReference type="PROSITE-ProRule" id="PRU00560"/>
    </source>
</evidence>
<protein>
    <recommendedName>
        <fullName evidence="8">DNA 3'-5' helicase</fullName>
        <ecNumber evidence="8">5.6.2.4</ecNumber>
    </recommendedName>
</protein>
<accession>A0ABT8QXS6</accession>
<dbReference type="RefSeq" id="WP_302035451.1">
    <property type="nucleotide sequence ID" value="NZ_JAUKPO010000001.1"/>
</dbReference>
<organism evidence="12 13">
    <name type="scientific">Rhodocytophaga aerolata</name>
    <dbReference type="NCBI Taxonomy" id="455078"/>
    <lineage>
        <taxon>Bacteria</taxon>
        <taxon>Pseudomonadati</taxon>
        <taxon>Bacteroidota</taxon>
        <taxon>Cytophagia</taxon>
        <taxon>Cytophagales</taxon>
        <taxon>Rhodocytophagaceae</taxon>
        <taxon>Rhodocytophaga</taxon>
    </lineage>
</organism>
<dbReference type="InterPro" id="IPR027417">
    <property type="entry name" value="P-loop_NTPase"/>
</dbReference>
<keyword evidence="13" id="KW-1185">Reference proteome</keyword>
<keyword evidence="4 10" id="KW-0347">Helicase</keyword>
<dbReference type="EMBL" id="JAUKPO010000001">
    <property type="protein sequence ID" value="MDO1444646.1"/>
    <property type="molecule type" value="Genomic_DNA"/>
</dbReference>
<keyword evidence="5 10" id="KW-0067">ATP-binding</keyword>